<dbReference type="EMBL" id="MFLA01000011">
    <property type="protein sequence ID" value="OGG60337.1"/>
    <property type="molecule type" value="Genomic_DNA"/>
</dbReference>
<keyword evidence="1" id="KW-0472">Membrane</keyword>
<dbReference type="Pfam" id="PF13365">
    <property type="entry name" value="Trypsin_2"/>
    <property type="match status" value="1"/>
</dbReference>
<accession>A0A1F6DG92</accession>
<proteinExistence type="predicted"/>
<protein>
    <recommendedName>
        <fullName evidence="4">Serine protease</fullName>
    </recommendedName>
</protein>
<keyword evidence="1" id="KW-1133">Transmembrane helix</keyword>
<reference evidence="2 3" key="1">
    <citation type="journal article" date="2016" name="Nat. Commun.">
        <title>Thousands of microbial genomes shed light on interconnected biogeochemical processes in an aquifer system.</title>
        <authorList>
            <person name="Anantharaman K."/>
            <person name="Brown C.T."/>
            <person name="Hug L.A."/>
            <person name="Sharon I."/>
            <person name="Castelle C.J."/>
            <person name="Probst A.J."/>
            <person name="Thomas B.C."/>
            <person name="Singh A."/>
            <person name="Wilkins M.J."/>
            <person name="Karaoz U."/>
            <person name="Brodie E.L."/>
            <person name="Williams K.H."/>
            <person name="Hubbard S.S."/>
            <person name="Banfield J.F."/>
        </authorList>
    </citation>
    <scope>NUCLEOTIDE SEQUENCE [LARGE SCALE GENOMIC DNA]</scope>
</reference>
<dbReference type="Gene3D" id="2.40.10.120">
    <property type="match status" value="1"/>
</dbReference>
<dbReference type="AlphaFoldDB" id="A0A1F6DG92"/>
<feature type="transmembrane region" description="Helical" evidence="1">
    <location>
        <begin position="12"/>
        <end position="34"/>
    </location>
</feature>
<dbReference type="SUPFAM" id="SSF50494">
    <property type="entry name" value="Trypsin-like serine proteases"/>
    <property type="match status" value="1"/>
</dbReference>
<name>A0A1F6DG92_9BACT</name>
<dbReference type="Proteomes" id="UP000176377">
    <property type="component" value="Unassembled WGS sequence"/>
</dbReference>
<keyword evidence="1" id="KW-0812">Transmembrane</keyword>
<comment type="caution">
    <text evidence="2">The sequence shown here is derived from an EMBL/GenBank/DDBJ whole genome shotgun (WGS) entry which is preliminary data.</text>
</comment>
<evidence type="ECO:0000256" key="1">
    <source>
        <dbReference type="SAM" id="Phobius"/>
    </source>
</evidence>
<gene>
    <name evidence="2" type="ORF">A2765_06280</name>
</gene>
<evidence type="ECO:0000313" key="3">
    <source>
        <dbReference type="Proteomes" id="UP000176377"/>
    </source>
</evidence>
<sequence length="278" mass="28960">MELEKLNKSQIVLLTLLVSFITSIATGIVTVALMEQAPQAITQTVNRIVERTIEKVSPSTQVAAASAAPETVVIRESDLIAKTIERVSPSVVRLFVPGKDEAGKDIQLFIGLALVTDASGILIADAGTPDGNLTALRFDNVEVAVTVIERPKDANMIRLQAATTTGEKDENVNWIPVTLSSKGAGLGTAVVAIAGHTSTRVAQGIITGISEGEKDTQGSFVETDIPADSFAAGSPLMDVDGNIIAIATRESRGSASGGFLASSAIILDNKPEEAKPSQ</sequence>
<evidence type="ECO:0000313" key="2">
    <source>
        <dbReference type="EMBL" id="OGG60337.1"/>
    </source>
</evidence>
<dbReference type="InterPro" id="IPR009003">
    <property type="entry name" value="Peptidase_S1_PA"/>
</dbReference>
<evidence type="ECO:0008006" key="4">
    <source>
        <dbReference type="Google" id="ProtNLM"/>
    </source>
</evidence>
<organism evidence="2 3">
    <name type="scientific">Candidatus Kaiserbacteria bacterium RIFCSPHIGHO2_01_FULL_56_24</name>
    <dbReference type="NCBI Taxonomy" id="1798487"/>
    <lineage>
        <taxon>Bacteria</taxon>
        <taxon>Candidatus Kaiseribacteriota</taxon>
    </lineage>
</organism>